<dbReference type="STRING" id="243061.AWC25_09075"/>
<dbReference type="Gene3D" id="1.10.630.10">
    <property type="entry name" value="Cytochrome P450"/>
    <property type="match status" value="1"/>
</dbReference>
<keyword evidence="4" id="KW-0479">Metal-binding</keyword>
<name>A0A1E3T6P8_9MYCO</name>
<comment type="cofactor">
    <cofactor evidence="1">
        <name>heme</name>
        <dbReference type="ChEBI" id="CHEBI:30413"/>
    </cofactor>
</comment>
<comment type="caution">
    <text evidence="8">The sequence shown here is derived from an EMBL/GenBank/DDBJ whole genome shotgun (WGS) entry which is preliminary data.</text>
</comment>
<accession>A0A1E3T6P8</accession>
<evidence type="ECO:0000256" key="5">
    <source>
        <dbReference type="ARBA" id="ARBA00023002"/>
    </source>
</evidence>
<dbReference type="InterPro" id="IPR036396">
    <property type="entry name" value="Cyt_P450_sf"/>
</dbReference>
<evidence type="ECO:0000256" key="4">
    <source>
        <dbReference type="ARBA" id="ARBA00022723"/>
    </source>
</evidence>
<evidence type="ECO:0000313" key="9">
    <source>
        <dbReference type="Proteomes" id="UP000094224"/>
    </source>
</evidence>
<evidence type="ECO:0000256" key="3">
    <source>
        <dbReference type="ARBA" id="ARBA00022617"/>
    </source>
</evidence>
<dbReference type="GO" id="GO:0005506">
    <property type="term" value="F:iron ion binding"/>
    <property type="evidence" value="ECO:0007669"/>
    <property type="project" value="InterPro"/>
</dbReference>
<dbReference type="GO" id="GO:0006707">
    <property type="term" value="P:cholesterol catabolic process"/>
    <property type="evidence" value="ECO:0007669"/>
    <property type="project" value="TreeGrafter"/>
</dbReference>
<keyword evidence="9" id="KW-1185">Reference proteome</keyword>
<evidence type="ECO:0000313" key="8">
    <source>
        <dbReference type="EMBL" id="ODR10077.1"/>
    </source>
</evidence>
<organism evidence="8 9">
    <name type="scientific">Mycobacterium sherrisii</name>
    <dbReference type="NCBI Taxonomy" id="243061"/>
    <lineage>
        <taxon>Bacteria</taxon>
        <taxon>Bacillati</taxon>
        <taxon>Actinomycetota</taxon>
        <taxon>Actinomycetes</taxon>
        <taxon>Mycobacteriales</taxon>
        <taxon>Mycobacteriaceae</taxon>
        <taxon>Mycobacterium</taxon>
        <taxon>Mycobacterium simiae complex</taxon>
    </lineage>
</organism>
<reference evidence="9" key="1">
    <citation type="submission" date="2016-09" db="EMBL/GenBank/DDBJ databases">
        <authorList>
            <person name="Greninger A.L."/>
            <person name="Jerome K.R."/>
            <person name="Mcnair B."/>
            <person name="Wallis C."/>
            <person name="Fang F."/>
        </authorList>
    </citation>
    <scope>NUCLEOTIDE SEQUENCE [LARGE SCALE GENOMIC DNA]</scope>
    <source>
        <strain evidence="9">BC1_M4</strain>
    </source>
</reference>
<dbReference type="PRINTS" id="PR00359">
    <property type="entry name" value="BP450"/>
</dbReference>
<protein>
    <submittedName>
        <fullName evidence="8">Cytochrome</fullName>
    </submittedName>
</protein>
<comment type="similarity">
    <text evidence="2">Belongs to the cytochrome P450 family.</text>
</comment>
<dbReference type="InterPro" id="IPR002397">
    <property type="entry name" value="Cyt_P450_B"/>
</dbReference>
<gene>
    <name evidence="8" type="ORF">BHQ21_02950</name>
</gene>
<dbReference type="InterPro" id="IPR001128">
    <property type="entry name" value="Cyt_P450"/>
</dbReference>
<dbReference type="GO" id="GO:0036199">
    <property type="term" value="F:cholest-4-en-3-one 26-monooxygenase activity"/>
    <property type="evidence" value="ECO:0007669"/>
    <property type="project" value="TreeGrafter"/>
</dbReference>
<dbReference type="Proteomes" id="UP000094224">
    <property type="component" value="Unassembled WGS sequence"/>
</dbReference>
<keyword evidence="6" id="KW-0408">Iron</keyword>
<dbReference type="SUPFAM" id="SSF48264">
    <property type="entry name" value="Cytochrome P450"/>
    <property type="match status" value="1"/>
</dbReference>
<dbReference type="GO" id="GO:0020037">
    <property type="term" value="F:heme binding"/>
    <property type="evidence" value="ECO:0007669"/>
    <property type="project" value="InterPro"/>
</dbReference>
<evidence type="ECO:0000256" key="6">
    <source>
        <dbReference type="ARBA" id="ARBA00023004"/>
    </source>
</evidence>
<dbReference type="GO" id="GO:0008395">
    <property type="term" value="F:steroid hydroxylase activity"/>
    <property type="evidence" value="ECO:0007669"/>
    <property type="project" value="TreeGrafter"/>
</dbReference>
<keyword evidence="7" id="KW-0503">Monooxygenase</keyword>
<evidence type="ECO:0000256" key="1">
    <source>
        <dbReference type="ARBA" id="ARBA00001971"/>
    </source>
</evidence>
<dbReference type="PANTHER" id="PTHR46696:SF4">
    <property type="entry name" value="BIOTIN BIOSYNTHESIS CYTOCHROME P450"/>
    <property type="match status" value="1"/>
</dbReference>
<dbReference type="PANTHER" id="PTHR46696">
    <property type="entry name" value="P450, PUTATIVE (EUROFUNG)-RELATED"/>
    <property type="match status" value="1"/>
</dbReference>
<dbReference type="OrthoDB" id="5241086at2"/>
<dbReference type="Pfam" id="PF00067">
    <property type="entry name" value="p450"/>
    <property type="match status" value="1"/>
</dbReference>
<dbReference type="EMBL" id="MIHC01000003">
    <property type="protein sequence ID" value="ODR10077.1"/>
    <property type="molecule type" value="Genomic_DNA"/>
</dbReference>
<evidence type="ECO:0000256" key="2">
    <source>
        <dbReference type="ARBA" id="ARBA00010617"/>
    </source>
</evidence>
<keyword evidence="3" id="KW-0349">Heme</keyword>
<dbReference type="RefSeq" id="WP_069398814.1">
    <property type="nucleotide sequence ID" value="NZ_JACKTB010000062.1"/>
</dbReference>
<keyword evidence="5" id="KW-0560">Oxidoreductase</keyword>
<dbReference type="AlphaFoldDB" id="A0A1E3T6P8"/>
<evidence type="ECO:0000256" key="7">
    <source>
        <dbReference type="ARBA" id="ARBA00023033"/>
    </source>
</evidence>
<sequence>MTAAAVDLSDFALWRNGFPDDVFAELRSARPLFRHDLTPGVAETVHRDFWVATKHRHAVRLHRDTESFTAADGPLIGPVAMFSASPTIITLDPPELNKRRKLISNAFNPRAIAKLEDGIRARAARMIDNLLSRGGGDWINDVADALPMTVIGDIIGIPDEDRPRIFDIFDRILKAAPDSRPGERVELDLFASVFGYAMELTAEKRRNPTDDIWSTLATAEITGDDGQQFRLPANELEFFFFVLAFAGSDTTKNALAIGLQAFVANPEQMQRYRDREALRPSAVEEVLRWASPVAYWTRTAKVDVDIDGQQIRRGERVVSMLRSANRDEEVFASPFTFDIGRQPNPHVAFGGGGPHHCLGAMLARAELRAVLDELLLRCDRIEIGPARVSHPNLTTNMSIYDEMAISVTPRR</sequence>
<proteinExistence type="inferred from homology"/>